<accession>A0ABR3GVP5</accession>
<dbReference type="PANTHER" id="PTHR10907:SF47">
    <property type="entry name" value="REGUCALCIN"/>
    <property type="match status" value="1"/>
</dbReference>
<protein>
    <submittedName>
        <fullName evidence="3">rRNA-processing protein cgr1</fullName>
    </submittedName>
</protein>
<dbReference type="PRINTS" id="PR01790">
    <property type="entry name" value="SMP30FAMILY"/>
</dbReference>
<dbReference type="Gene3D" id="2.120.10.30">
    <property type="entry name" value="TolB, C-terminal domain"/>
    <property type="match status" value="1"/>
</dbReference>
<gene>
    <name evidence="3" type="primary">CGR1_2</name>
    <name evidence="3" type="ORF">Q9L58_001025</name>
</gene>
<evidence type="ECO:0000313" key="4">
    <source>
        <dbReference type="Proteomes" id="UP001447188"/>
    </source>
</evidence>
<evidence type="ECO:0000259" key="2">
    <source>
        <dbReference type="Pfam" id="PF08450"/>
    </source>
</evidence>
<dbReference type="Proteomes" id="UP001447188">
    <property type="component" value="Unassembled WGS sequence"/>
</dbReference>
<reference evidence="3 4" key="1">
    <citation type="submission" date="2024-02" db="EMBL/GenBank/DDBJ databases">
        <title>Discinaceae phylogenomics.</title>
        <authorList>
            <person name="Dirks A.C."/>
            <person name="James T.Y."/>
        </authorList>
    </citation>
    <scope>NUCLEOTIDE SEQUENCE [LARGE SCALE GENOMIC DNA]</scope>
    <source>
        <strain evidence="3 4">ACD0624</strain>
    </source>
</reference>
<dbReference type="SUPFAM" id="SSF63829">
    <property type="entry name" value="Calcium-dependent phosphotriesterase"/>
    <property type="match status" value="1"/>
</dbReference>
<keyword evidence="4" id="KW-1185">Reference proteome</keyword>
<comment type="similarity">
    <text evidence="1">Belongs to the SMP-30/CGR1 family.</text>
</comment>
<proteinExistence type="inferred from homology"/>
<dbReference type="InterPro" id="IPR011042">
    <property type="entry name" value="6-blade_b-propeller_TolB-like"/>
</dbReference>
<evidence type="ECO:0000256" key="1">
    <source>
        <dbReference type="ARBA" id="ARBA00008853"/>
    </source>
</evidence>
<dbReference type="PANTHER" id="PTHR10907">
    <property type="entry name" value="REGUCALCIN"/>
    <property type="match status" value="1"/>
</dbReference>
<dbReference type="Pfam" id="PF08450">
    <property type="entry name" value="SGL"/>
    <property type="match status" value="1"/>
</dbReference>
<feature type="domain" description="SMP-30/Gluconolactonase/LRE-like region" evidence="2">
    <location>
        <begin position="23"/>
        <end position="261"/>
    </location>
</feature>
<comment type="caution">
    <text evidence="3">The sequence shown here is derived from an EMBL/GenBank/DDBJ whole genome shotgun (WGS) entry which is preliminary data.</text>
</comment>
<dbReference type="InterPro" id="IPR013658">
    <property type="entry name" value="SGL"/>
</dbReference>
<sequence>MAPSFNIIATTGKPILHRDDFWLTEAPVHDDETGLTWFTDIFGRAVYNFDLKVGQESLKRIDVEEYVGCLALIEGDQEHLAVGAKRGFAKLNIKTGKLEYYNILYPDDQAKQDLMRINDGTVDVKGRYWAASMRSTTKTLSATKHQIAAPNGFAFSPDNSIMYFVETRRGIIFSYNYDPETGSVSNETEFIKFNPEIHGPGAPDGVAISEDGDLWVAMFNGNKVIRFDAKTKEVKGIIEVPTSKQVACPAFVGEGLIITTAKLVHMDPEVGKGHSPDAGDIFYVPLPGVKGAEVYKVKFE</sequence>
<dbReference type="InterPro" id="IPR005511">
    <property type="entry name" value="SMP-30"/>
</dbReference>
<evidence type="ECO:0000313" key="3">
    <source>
        <dbReference type="EMBL" id="KAL0639933.1"/>
    </source>
</evidence>
<organism evidence="3 4">
    <name type="scientific">Discina gigas</name>
    <dbReference type="NCBI Taxonomy" id="1032678"/>
    <lineage>
        <taxon>Eukaryota</taxon>
        <taxon>Fungi</taxon>
        <taxon>Dikarya</taxon>
        <taxon>Ascomycota</taxon>
        <taxon>Pezizomycotina</taxon>
        <taxon>Pezizomycetes</taxon>
        <taxon>Pezizales</taxon>
        <taxon>Discinaceae</taxon>
        <taxon>Discina</taxon>
    </lineage>
</organism>
<name>A0ABR3GVP5_9PEZI</name>
<dbReference type="EMBL" id="JBBBZM010000007">
    <property type="protein sequence ID" value="KAL0639933.1"/>
    <property type="molecule type" value="Genomic_DNA"/>
</dbReference>